<feature type="domain" description="IclR-ED" evidence="6">
    <location>
        <begin position="84"/>
        <end position="268"/>
    </location>
</feature>
<accession>M0K5W3</accession>
<dbReference type="InterPro" id="IPR029016">
    <property type="entry name" value="GAF-like_dom_sf"/>
</dbReference>
<dbReference type="InterPro" id="IPR050707">
    <property type="entry name" value="HTH_MetabolicPath_Reg"/>
</dbReference>
<dbReference type="InterPro" id="IPR036390">
    <property type="entry name" value="WH_DNA-bd_sf"/>
</dbReference>
<sequence>MRNVDDTEQSQLRMLENKNGTSEVSTTRTSFEILALIRDAGGATIAEIRAETDLAKSTVYRHLKTLHDMDYLVEEDREYRLSLRFLQLSEPPRIRRPGYLVAKQKVIELAIETDERALFLVEEGFEGVYLHRAGGRNPLQSDTMIGKRRPLHALAAGKAILAEWADERIEEFVETTPLDGLTANTITDRDALFEELEQVRERGYATNMSEHMDGLRAAGVPVYNHEDDLIGALSVFGPNGRVSQDDIESTYPDLLERKASELKIDLTYD</sequence>
<dbReference type="SUPFAM" id="SSF46785">
    <property type="entry name" value="Winged helix' DNA-binding domain"/>
    <property type="match status" value="1"/>
</dbReference>
<organism evidence="7 8">
    <name type="scientific">Haloarcula marismortui ATCC 33800</name>
    <dbReference type="NCBI Taxonomy" id="662476"/>
    <lineage>
        <taxon>Archaea</taxon>
        <taxon>Methanobacteriati</taxon>
        <taxon>Methanobacteriota</taxon>
        <taxon>Stenosarchaea group</taxon>
        <taxon>Halobacteria</taxon>
        <taxon>Halobacteriales</taxon>
        <taxon>Haloarculaceae</taxon>
        <taxon>Haloarcula</taxon>
    </lineage>
</organism>
<dbReference type="PANTHER" id="PTHR30136:SF35">
    <property type="entry name" value="HTH-TYPE TRANSCRIPTIONAL REGULATOR RV1719"/>
    <property type="match status" value="1"/>
</dbReference>
<dbReference type="GO" id="GO:0003700">
    <property type="term" value="F:DNA-binding transcription factor activity"/>
    <property type="evidence" value="ECO:0007669"/>
    <property type="project" value="TreeGrafter"/>
</dbReference>
<evidence type="ECO:0000256" key="2">
    <source>
        <dbReference type="ARBA" id="ARBA00023125"/>
    </source>
</evidence>
<name>M0K5W3_9EURY</name>
<dbReference type="InterPro" id="IPR036388">
    <property type="entry name" value="WH-like_DNA-bd_sf"/>
</dbReference>
<dbReference type="GO" id="GO:0003677">
    <property type="term" value="F:DNA binding"/>
    <property type="evidence" value="ECO:0007669"/>
    <property type="project" value="UniProtKB-KW"/>
</dbReference>
<keyword evidence="3" id="KW-0804">Transcription</keyword>
<dbReference type="AlphaFoldDB" id="M0K5W3"/>
<dbReference type="Gene3D" id="3.30.450.40">
    <property type="match status" value="1"/>
</dbReference>
<dbReference type="EMBL" id="AOLR01000005">
    <property type="protein sequence ID" value="EMA15529.1"/>
    <property type="molecule type" value="Genomic_DNA"/>
</dbReference>
<dbReference type="Proteomes" id="UP000011659">
    <property type="component" value="Unassembled WGS sequence"/>
</dbReference>
<protein>
    <submittedName>
        <fullName evidence="7">Transcription regulator</fullName>
    </submittedName>
</protein>
<gene>
    <name evidence="7" type="ORF">C436_03311</name>
</gene>
<dbReference type="Gene3D" id="1.10.10.10">
    <property type="entry name" value="Winged helix-like DNA-binding domain superfamily/Winged helix DNA-binding domain"/>
    <property type="match status" value="1"/>
</dbReference>
<dbReference type="InterPro" id="IPR014757">
    <property type="entry name" value="Tscrpt_reg_IclR_C"/>
</dbReference>
<keyword evidence="1" id="KW-0805">Transcription regulation</keyword>
<dbReference type="PROSITE" id="PS51078">
    <property type="entry name" value="ICLR_ED"/>
    <property type="match status" value="1"/>
</dbReference>
<evidence type="ECO:0000259" key="6">
    <source>
        <dbReference type="PROSITE" id="PS51078"/>
    </source>
</evidence>
<dbReference type="SMART" id="SM00346">
    <property type="entry name" value="HTH_ICLR"/>
    <property type="match status" value="1"/>
</dbReference>
<evidence type="ECO:0000259" key="5">
    <source>
        <dbReference type="PROSITE" id="PS51077"/>
    </source>
</evidence>
<dbReference type="Pfam" id="PF09339">
    <property type="entry name" value="HTH_IclR"/>
    <property type="match status" value="1"/>
</dbReference>
<dbReference type="InterPro" id="IPR011991">
    <property type="entry name" value="ArsR-like_HTH"/>
</dbReference>
<dbReference type="PATRIC" id="fig|662476.7.peg.658"/>
<feature type="domain" description="HTH iclR-type" evidence="5">
    <location>
        <begin position="24"/>
        <end position="83"/>
    </location>
</feature>
<dbReference type="GO" id="GO:0045892">
    <property type="term" value="P:negative regulation of DNA-templated transcription"/>
    <property type="evidence" value="ECO:0007669"/>
    <property type="project" value="TreeGrafter"/>
</dbReference>
<evidence type="ECO:0000256" key="4">
    <source>
        <dbReference type="SAM" id="MobiDB-lite"/>
    </source>
</evidence>
<comment type="caution">
    <text evidence="7">The sequence shown here is derived from an EMBL/GenBank/DDBJ whole genome shotgun (WGS) entry which is preliminary data.</text>
</comment>
<dbReference type="PANTHER" id="PTHR30136">
    <property type="entry name" value="HELIX-TURN-HELIX TRANSCRIPTIONAL REGULATOR, ICLR FAMILY"/>
    <property type="match status" value="1"/>
</dbReference>
<proteinExistence type="predicted"/>
<keyword evidence="2" id="KW-0238">DNA-binding</keyword>
<evidence type="ECO:0000313" key="8">
    <source>
        <dbReference type="Proteomes" id="UP000011659"/>
    </source>
</evidence>
<keyword evidence="8" id="KW-1185">Reference proteome</keyword>
<dbReference type="Pfam" id="PF01614">
    <property type="entry name" value="IclR_C"/>
    <property type="match status" value="1"/>
</dbReference>
<reference evidence="7 8" key="1">
    <citation type="journal article" date="2014" name="PLoS Genet.">
        <title>Phylogenetically driven sequencing of extremely halophilic archaea reveals strategies for static and dynamic osmo-response.</title>
        <authorList>
            <person name="Becker E.A."/>
            <person name="Seitzer P.M."/>
            <person name="Tritt A."/>
            <person name="Larsen D."/>
            <person name="Krusor M."/>
            <person name="Yao A.I."/>
            <person name="Wu D."/>
            <person name="Madern D."/>
            <person name="Eisen J.A."/>
            <person name="Darling A.E."/>
            <person name="Facciotti M.T."/>
        </authorList>
    </citation>
    <scope>NUCLEOTIDE SEQUENCE [LARGE SCALE GENOMIC DNA]</scope>
    <source>
        <strain evidence="7 8">ATCC 33800</strain>
    </source>
</reference>
<dbReference type="CDD" id="cd00090">
    <property type="entry name" value="HTH_ARSR"/>
    <property type="match status" value="1"/>
</dbReference>
<dbReference type="PROSITE" id="PS51077">
    <property type="entry name" value="HTH_ICLR"/>
    <property type="match status" value="1"/>
</dbReference>
<dbReference type="InterPro" id="IPR005471">
    <property type="entry name" value="Tscrpt_reg_IclR_N"/>
</dbReference>
<evidence type="ECO:0000313" key="7">
    <source>
        <dbReference type="EMBL" id="EMA15529.1"/>
    </source>
</evidence>
<evidence type="ECO:0000256" key="1">
    <source>
        <dbReference type="ARBA" id="ARBA00023015"/>
    </source>
</evidence>
<feature type="region of interest" description="Disordered" evidence="4">
    <location>
        <begin position="1"/>
        <end position="21"/>
    </location>
</feature>
<dbReference type="SUPFAM" id="SSF55781">
    <property type="entry name" value="GAF domain-like"/>
    <property type="match status" value="1"/>
</dbReference>
<evidence type="ECO:0000256" key="3">
    <source>
        <dbReference type="ARBA" id="ARBA00023163"/>
    </source>
</evidence>